<dbReference type="Pfam" id="PF01396">
    <property type="entry name" value="Zn_ribbon_Top1"/>
    <property type="match status" value="1"/>
</dbReference>
<comment type="function">
    <text evidence="10">Releases the supercoiling and torsional tension of DNA, which is introduced during the DNA replication and transcription, by transiently cleaving and rejoining one strand of the DNA duplex. Introduces a single-strand break via transesterification at a target site in duplex DNA. The scissile phosphodiester is attacked by the catalytic tyrosine of the enzyme, resulting in the formation of a DNA-(5'-phosphotyrosyl)-enzyme intermediate and the expulsion of a 3'-OH DNA strand. The free DNA strand then undergoes passage around the unbroken strand, thus removing DNA supercoils. Finally, in the religation step, the DNA 3'-OH attacks the covalent intermediate to expel the active-site tyrosine and restore the DNA phosphodiester backbone.</text>
</comment>
<dbReference type="GO" id="GO:0005694">
    <property type="term" value="C:chromosome"/>
    <property type="evidence" value="ECO:0007669"/>
    <property type="project" value="InterPro"/>
</dbReference>
<keyword evidence="3" id="KW-0479">Metal-binding</keyword>
<reference evidence="14 15" key="1">
    <citation type="submission" date="2019-02" db="EMBL/GenBank/DDBJ databases">
        <title>Deep-cultivation of Planctomycetes and their phenomic and genomic characterization uncovers novel biology.</title>
        <authorList>
            <person name="Wiegand S."/>
            <person name="Jogler M."/>
            <person name="Boedeker C."/>
            <person name="Pinto D."/>
            <person name="Vollmers J."/>
            <person name="Rivas-Marin E."/>
            <person name="Kohn T."/>
            <person name="Peeters S.H."/>
            <person name="Heuer A."/>
            <person name="Rast P."/>
            <person name="Oberbeckmann S."/>
            <person name="Bunk B."/>
            <person name="Jeske O."/>
            <person name="Meyerdierks A."/>
            <person name="Storesund J.E."/>
            <person name="Kallscheuer N."/>
            <person name="Luecker S."/>
            <person name="Lage O.M."/>
            <person name="Pohl T."/>
            <person name="Merkel B.J."/>
            <person name="Hornburger P."/>
            <person name="Mueller R.-W."/>
            <person name="Bruemmer F."/>
            <person name="Labrenz M."/>
            <person name="Spormann A.M."/>
            <person name="Op den Camp H."/>
            <person name="Overmann J."/>
            <person name="Amann R."/>
            <person name="Jetten M.S.M."/>
            <person name="Mascher T."/>
            <person name="Medema M.H."/>
            <person name="Devos D.P."/>
            <person name="Kaster A.-K."/>
            <person name="Ovreas L."/>
            <person name="Rohde M."/>
            <person name="Galperin M.Y."/>
            <person name="Jogler C."/>
        </authorList>
    </citation>
    <scope>NUCLEOTIDE SEQUENCE [LARGE SCALE GENOMIC DNA]</scope>
    <source>
        <strain evidence="14 15">ElP</strain>
    </source>
</reference>
<comment type="similarity">
    <text evidence="2 10">Belongs to the type IA topoisomerase family.</text>
</comment>
<keyword evidence="4" id="KW-0863">Zinc-finger</keyword>
<dbReference type="Gene3D" id="1.10.290.10">
    <property type="entry name" value="Topoisomerase I, domain 4"/>
    <property type="match status" value="1"/>
</dbReference>
<dbReference type="AlphaFoldDB" id="A0A518H8W8"/>
<dbReference type="EC" id="5.6.2.1" evidence="10"/>
<dbReference type="PROSITE" id="PS52039">
    <property type="entry name" value="TOPO_IA_2"/>
    <property type="match status" value="1"/>
</dbReference>
<dbReference type="HAMAP" id="MF_00952">
    <property type="entry name" value="Topoisom_1_prok"/>
    <property type="match status" value="1"/>
</dbReference>
<evidence type="ECO:0000256" key="8">
    <source>
        <dbReference type="ARBA" id="ARBA00023125"/>
    </source>
</evidence>
<dbReference type="CDD" id="cd03363">
    <property type="entry name" value="TOPRIM_TopoIA_TopoI"/>
    <property type="match status" value="1"/>
</dbReference>
<dbReference type="PANTHER" id="PTHR42785:SF1">
    <property type="entry name" value="DNA TOPOISOMERASE"/>
    <property type="match status" value="1"/>
</dbReference>
<feature type="domain" description="Topo IA-type catalytic" evidence="13">
    <location>
        <begin position="132"/>
        <end position="563"/>
    </location>
</feature>
<evidence type="ECO:0000256" key="11">
    <source>
        <dbReference type="SAM" id="MobiDB-lite"/>
    </source>
</evidence>
<dbReference type="InterPro" id="IPR023406">
    <property type="entry name" value="Topo_IA_AS"/>
</dbReference>
<dbReference type="GO" id="GO:0006265">
    <property type="term" value="P:DNA topological change"/>
    <property type="evidence" value="ECO:0007669"/>
    <property type="project" value="UniProtKB-UniRule"/>
</dbReference>
<dbReference type="SUPFAM" id="SSF57783">
    <property type="entry name" value="Zinc beta-ribbon"/>
    <property type="match status" value="1"/>
</dbReference>
<organism evidence="14 15">
    <name type="scientific">Tautonia plasticadhaerens</name>
    <dbReference type="NCBI Taxonomy" id="2527974"/>
    <lineage>
        <taxon>Bacteria</taxon>
        <taxon>Pseudomonadati</taxon>
        <taxon>Planctomycetota</taxon>
        <taxon>Planctomycetia</taxon>
        <taxon>Isosphaerales</taxon>
        <taxon>Isosphaeraceae</taxon>
        <taxon>Tautonia</taxon>
    </lineage>
</organism>
<dbReference type="Gene3D" id="1.10.460.10">
    <property type="entry name" value="Topoisomerase I, domain 2"/>
    <property type="match status" value="1"/>
</dbReference>
<feature type="region of interest" description="Disordered" evidence="11">
    <location>
        <begin position="804"/>
        <end position="849"/>
    </location>
</feature>
<dbReference type="SUPFAM" id="SSF56712">
    <property type="entry name" value="Prokaryotic type I DNA topoisomerase"/>
    <property type="match status" value="1"/>
</dbReference>
<keyword evidence="8 10" id="KW-0238">DNA-binding</keyword>
<evidence type="ECO:0000256" key="6">
    <source>
        <dbReference type="ARBA" id="ARBA00022842"/>
    </source>
</evidence>
<evidence type="ECO:0000256" key="2">
    <source>
        <dbReference type="ARBA" id="ARBA00009446"/>
    </source>
</evidence>
<accession>A0A518H8W8</accession>
<gene>
    <name evidence="10 14" type="primary">topA</name>
    <name evidence="14" type="ORF">ElP_52330</name>
</gene>
<feature type="region of interest" description="Interaction with DNA" evidence="10">
    <location>
        <begin position="166"/>
        <end position="171"/>
    </location>
</feature>
<dbReference type="Proteomes" id="UP000317835">
    <property type="component" value="Chromosome"/>
</dbReference>
<comment type="catalytic activity">
    <reaction evidence="1 10">
        <text>ATP-independent breakage of single-stranded DNA, followed by passage and rejoining.</text>
        <dbReference type="EC" id="5.6.2.1"/>
    </reaction>
</comment>
<dbReference type="GO" id="GO:0008270">
    <property type="term" value="F:zinc ion binding"/>
    <property type="evidence" value="ECO:0007669"/>
    <property type="project" value="UniProtKB-KW"/>
</dbReference>
<evidence type="ECO:0000259" key="12">
    <source>
        <dbReference type="PROSITE" id="PS50880"/>
    </source>
</evidence>
<dbReference type="SMART" id="SM00493">
    <property type="entry name" value="TOPRIM"/>
    <property type="match status" value="1"/>
</dbReference>
<feature type="site" description="Interaction with DNA" evidence="10">
    <location>
        <position position="143"/>
    </location>
</feature>
<dbReference type="EMBL" id="CP036426">
    <property type="protein sequence ID" value="QDV37298.1"/>
    <property type="molecule type" value="Genomic_DNA"/>
</dbReference>
<feature type="site" description="Interaction with DNA" evidence="10">
    <location>
        <position position="158"/>
    </location>
</feature>
<feature type="active site" description="O-(5'-phospho-DNA)-tyrosine intermediate" evidence="10">
    <location>
        <position position="298"/>
    </location>
</feature>
<dbReference type="CDD" id="cd00186">
    <property type="entry name" value="TOP1Ac"/>
    <property type="match status" value="1"/>
</dbReference>
<dbReference type="InterPro" id="IPR023405">
    <property type="entry name" value="Topo_IA_core_domain"/>
</dbReference>
<feature type="domain" description="Toprim" evidence="12">
    <location>
        <begin position="1"/>
        <end position="117"/>
    </location>
</feature>
<dbReference type="Gene3D" id="2.70.20.10">
    <property type="entry name" value="Topoisomerase I, domain 3"/>
    <property type="match status" value="1"/>
</dbReference>
<dbReference type="GO" id="GO:0003677">
    <property type="term" value="F:DNA binding"/>
    <property type="evidence" value="ECO:0007669"/>
    <property type="project" value="UniProtKB-KW"/>
</dbReference>
<evidence type="ECO:0000256" key="3">
    <source>
        <dbReference type="ARBA" id="ARBA00022723"/>
    </source>
</evidence>
<keyword evidence="6" id="KW-0460">Magnesium</keyword>
<dbReference type="InterPro" id="IPR013498">
    <property type="entry name" value="Topo_IA_Znf"/>
</dbReference>
<dbReference type="Pfam" id="PF01131">
    <property type="entry name" value="Topoisom_bac"/>
    <property type="match status" value="1"/>
</dbReference>
<evidence type="ECO:0000256" key="4">
    <source>
        <dbReference type="ARBA" id="ARBA00022771"/>
    </source>
</evidence>
<evidence type="ECO:0000259" key="13">
    <source>
        <dbReference type="PROSITE" id="PS52039"/>
    </source>
</evidence>
<feature type="region of interest" description="Disordered" evidence="11">
    <location>
        <begin position="634"/>
        <end position="663"/>
    </location>
</feature>
<dbReference type="GO" id="GO:0003917">
    <property type="term" value="F:DNA topoisomerase type I (single strand cut, ATP-independent) activity"/>
    <property type="evidence" value="ECO:0007669"/>
    <property type="project" value="UniProtKB-UniRule"/>
</dbReference>
<name>A0A518H8W8_9BACT</name>
<protein>
    <recommendedName>
        <fullName evidence="10">DNA topoisomerase 1</fullName>
        <ecNumber evidence="10">5.6.2.1</ecNumber>
    </recommendedName>
    <alternativeName>
        <fullName evidence="10">DNA topoisomerase I</fullName>
    </alternativeName>
</protein>
<dbReference type="InterPro" id="IPR003601">
    <property type="entry name" value="Topo_IA_2"/>
</dbReference>
<dbReference type="InterPro" id="IPR005733">
    <property type="entry name" value="TopoI_bac-type"/>
</dbReference>
<evidence type="ECO:0000256" key="7">
    <source>
        <dbReference type="ARBA" id="ARBA00023029"/>
    </source>
</evidence>
<evidence type="ECO:0000256" key="1">
    <source>
        <dbReference type="ARBA" id="ARBA00000213"/>
    </source>
</evidence>
<dbReference type="Pfam" id="PF01751">
    <property type="entry name" value="Toprim"/>
    <property type="match status" value="1"/>
</dbReference>
<keyword evidence="15" id="KW-1185">Reference proteome</keyword>
<dbReference type="SMART" id="SM00437">
    <property type="entry name" value="TOP1Ac"/>
    <property type="match status" value="1"/>
</dbReference>
<dbReference type="PROSITE" id="PS50880">
    <property type="entry name" value="TOPRIM"/>
    <property type="match status" value="1"/>
</dbReference>
<evidence type="ECO:0000313" key="14">
    <source>
        <dbReference type="EMBL" id="QDV37298.1"/>
    </source>
</evidence>
<dbReference type="RefSeq" id="WP_145274909.1">
    <property type="nucleotide sequence ID" value="NZ_CP036426.1"/>
</dbReference>
<dbReference type="Gene3D" id="3.40.50.140">
    <property type="match status" value="1"/>
</dbReference>
<dbReference type="InterPro" id="IPR000380">
    <property type="entry name" value="Topo_IA"/>
</dbReference>
<dbReference type="InterPro" id="IPR013497">
    <property type="entry name" value="Topo_IA_cen"/>
</dbReference>
<dbReference type="InterPro" id="IPR028612">
    <property type="entry name" value="Topoisom_1_IA"/>
</dbReference>
<evidence type="ECO:0000256" key="5">
    <source>
        <dbReference type="ARBA" id="ARBA00022833"/>
    </source>
</evidence>
<feature type="site" description="Interaction with DNA" evidence="10">
    <location>
        <position position="142"/>
    </location>
</feature>
<dbReference type="InterPro" id="IPR003602">
    <property type="entry name" value="Topo_IA_DNA-bd_dom"/>
</dbReference>
<evidence type="ECO:0000256" key="9">
    <source>
        <dbReference type="ARBA" id="ARBA00023235"/>
    </source>
</evidence>
<dbReference type="OrthoDB" id="9804262at2"/>
<dbReference type="InterPro" id="IPR013825">
    <property type="entry name" value="Topo_IA_cen_sub2"/>
</dbReference>
<dbReference type="InterPro" id="IPR034149">
    <property type="entry name" value="TOPRIM_TopoI"/>
</dbReference>
<evidence type="ECO:0000313" key="15">
    <source>
        <dbReference type="Proteomes" id="UP000317835"/>
    </source>
</evidence>
<feature type="site" description="Interaction with DNA" evidence="10">
    <location>
        <position position="146"/>
    </location>
</feature>
<dbReference type="KEGG" id="tpla:ElP_52330"/>
<keyword evidence="7 10" id="KW-0799">Topoisomerase</keyword>
<dbReference type="PRINTS" id="PR00417">
    <property type="entry name" value="PRTPISMRASEI"/>
</dbReference>
<keyword evidence="9 10" id="KW-0413">Isomerase</keyword>
<feature type="site" description="Interaction with DNA" evidence="10">
    <location>
        <position position="300"/>
    </location>
</feature>
<dbReference type="InterPro" id="IPR013824">
    <property type="entry name" value="Topo_IA_cen_sub1"/>
</dbReference>
<dbReference type="PANTHER" id="PTHR42785">
    <property type="entry name" value="DNA TOPOISOMERASE, TYPE IA, CORE"/>
    <property type="match status" value="1"/>
</dbReference>
<keyword evidence="5" id="KW-0862">Zinc</keyword>
<feature type="site" description="Interaction with DNA" evidence="10">
    <location>
        <position position="31"/>
    </location>
</feature>
<feature type="site" description="Interaction with DNA" evidence="10">
    <location>
        <position position="495"/>
    </location>
</feature>
<dbReference type="PROSITE" id="PS00396">
    <property type="entry name" value="TOPO_IA_1"/>
    <property type="match status" value="1"/>
</dbReference>
<comment type="caution">
    <text evidence="10">Lacks conserved residue(s) required for the propagation of feature annotation.</text>
</comment>
<proteinExistence type="inferred from homology"/>
<dbReference type="Pfam" id="PF13368">
    <property type="entry name" value="Toprim_C_rpt"/>
    <property type="match status" value="3"/>
</dbReference>
<evidence type="ECO:0000256" key="10">
    <source>
        <dbReference type="HAMAP-Rule" id="MF_00952"/>
    </source>
</evidence>
<dbReference type="InterPro" id="IPR013826">
    <property type="entry name" value="Topo_IA_cen_sub3"/>
</dbReference>
<dbReference type="InterPro" id="IPR025589">
    <property type="entry name" value="Toprim_C_rpt"/>
</dbReference>
<feature type="compositionally biased region" description="Basic residues" evidence="11">
    <location>
        <begin position="837"/>
        <end position="849"/>
    </location>
</feature>
<dbReference type="Gene3D" id="3.30.65.10">
    <property type="entry name" value="Bacterial Topoisomerase I, domain 1"/>
    <property type="match status" value="1"/>
</dbReference>
<dbReference type="SMART" id="SM00436">
    <property type="entry name" value="TOP1Bc"/>
    <property type="match status" value="1"/>
</dbReference>
<dbReference type="NCBIfam" id="TIGR01051">
    <property type="entry name" value="topA_bact"/>
    <property type="match status" value="1"/>
</dbReference>
<dbReference type="InterPro" id="IPR006171">
    <property type="entry name" value="TOPRIM_dom"/>
</dbReference>
<sequence length="849" mass="94401">MNVVIVESPAKCRTINKYLGNEYQVLASFGHIRDLPPKDGSVRPDEDFSMDYEIQPGSTKAVKAIVDAVKEADELILATDPDREGEAISWHVLEALRQKRALRKDLPVRRVVFNSITKDAILEAMAHPRDIDMALVNAQQARRALDYLVGFSLSPVLWRKLPGSKSAGRVQSVALRLICDREDDIERFVSQEYWDVRGAFLKQNEAKSRFLARLTHFEGKKLDKFDIPKQAEADRVVAGLKDKPYRVRSVERKQVRRNPNPPFTTSTVQQEASRKLGFGAKRTMQVAQRLYESGRITYMRTDGVDIAPEALRAIREQIDGQFGKEYLPDSPRVYKSKAANAQEAHEAIRPTDLTRLPQAVAKEVDADESRLYDLIWKRTMASQMATAVFDQVVAEIDAEDRSATLRAVGTTMKFDGFLKLYIEGKDDSSDEDDESGALPPLGDGEAVDLADLIPAQHFTEPPPRYTEASLVKRMEELGIGRPSTYASIISILQDRDYVKLDSKRFIPEPRGRVVTAFLTHFFRRYVEYDFTANLENELDLVSDGQVDWKQVLRSFWENFAVNVEKAKGLEITNVISELNEALASLLFPGEGSLEERRKCPSCGAGQLSLKIGKYGAFVGCSNYPECRFTRELTKDKDKGDGTGDGDGSNAPVEPKVLGEDAEGQAISVRKGPYGFYVQLGEGKKPKRVSIPKGTDPESVDLERGRGLLALPRTLGKHPETNKVVKAGSGLYGPYVLHSGKYTTLKPEDDVLAIDLDRAVKLIAEAPKKRGAEPIKELGNHPEDDQPVSVFEGRYGPYVKHGKVNATIPKDRTPDQITLDEAIPLLKEAADRKGTGGGRRKAAGKGKSKS</sequence>
<comment type="subunit">
    <text evidence="10">Monomer.</text>
</comment>